<dbReference type="Proteomes" id="UP001458946">
    <property type="component" value="Unassembled WGS sequence"/>
</dbReference>
<evidence type="ECO:0000313" key="2">
    <source>
        <dbReference type="Proteomes" id="UP001458946"/>
    </source>
</evidence>
<sequence>MEKPVKPKMASLLILLVFLSSCKKSVNMQNIISEVDKKVLTTISGMDSKEFACKVFNPYYDFGKSLCFAVKTPRDDAAALIMAAVDGYVQTASWQDDYGALHTTYQMKHDPAYKIAFDVGHTGANGDLLKEQGIDPKVYRTTIMYIPPSKDK</sequence>
<proteinExistence type="predicted"/>
<dbReference type="EMBL" id="BAABRN010000004">
    <property type="protein sequence ID" value="GAA5500852.1"/>
    <property type="molecule type" value="Genomic_DNA"/>
</dbReference>
<gene>
    <name evidence="1" type="ORF">Dxin01_00580</name>
</gene>
<keyword evidence="2" id="KW-1185">Reference proteome</keyword>
<reference evidence="1 2" key="1">
    <citation type="submission" date="2024-02" db="EMBL/GenBank/DDBJ databases">
        <title>Deinococcus xinjiangensis NBRC 107630.</title>
        <authorList>
            <person name="Ichikawa N."/>
            <person name="Katano-Makiyama Y."/>
            <person name="Hidaka K."/>
        </authorList>
    </citation>
    <scope>NUCLEOTIDE SEQUENCE [LARGE SCALE GENOMIC DNA]</scope>
    <source>
        <strain evidence="1 2">NBRC 107630</strain>
    </source>
</reference>
<dbReference type="PROSITE" id="PS51257">
    <property type="entry name" value="PROKAR_LIPOPROTEIN"/>
    <property type="match status" value="1"/>
</dbReference>
<organism evidence="1 2">
    <name type="scientific">Deinococcus xinjiangensis</name>
    <dbReference type="NCBI Taxonomy" id="457454"/>
    <lineage>
        <taxon>Bacteria</taxon>
        <taxon>Thermotogati</taxon>
        <taxon>Deinococcota</taxon>
        <taxon>Deinococci</taxon>
        <taxon>Deinococcales</taxon>
        <taxon>Deinococcaceae</taxon>
        <taxon>Deinococcus</taxon>
    </lineage>
</organism>
<comment type="caution">
    <text evidence="1">The sequence shown here is derived from an EMBL/GenBank/DDBJ whole genome shotgun (WGS) entry which is preliminary data.</text>
</comment>
<protein>
    <recommendedName>
        <fullName evidence="3">Lipoprotein</fullName>
    </recommendedName>
</protein>
<accession>A0ABP9V6F1</accession>
<evidence type="ECO:0008006" key="3">
    <source>
        <dbReference type="Google" id="ProtNLM"/>
    </source>
</evidence>
<evidence type="ECO:0000313" key="1">
    <source>
        <dbReference type="EMBL" id="GAA5500852.1"/>
    </source>
</evidence>
<name>A0ABP9V6F1_9DEIO</name>